<keyword evidence="3" id="KW-1185">Reference proteome</keyword>
<accession>A0A1B2J6L3</accession>
<name>A0A1B2J6L3_PICPA</name>
<sequence>MPVFEAPAVYVQNAYNTLNNYMIHHMYLSNLIDFHHSNGNVIPLESPTVGFHVRRDNNDKQRIVNVFDHNGQLRYTFERLSSLNPVWSMFDSSRREIATVRVGFFSRSIDFHNKPGVLQHREIKTVSNWRQGTLDYINLQGNMLAWTKNSKFLEIITNVDDNDEEIRVRAARVRLMRQWKFDFELVVDESRVDAEIALGTGFVSMMTRWGVGDLTDTRGPTPIVAPAVHTQSKSEPKSETTNGNTNSPSSPNSITLVVNDDEIIIEH</sequence>
<evidence type="ECO:0000256" key="1">
    <source>
        <dbReference type="SAM" id="MobiDB-lite"/>
    </source>
</evidence>
<evidence type="ECO:0000313" key="3">
    <source>
        <dbReference type="Proteomes" id="UP000094565"/>
    </source>
</evidence>
<feature type="region of interest" description="Disordered" evidence="1">
    <location>
        <begin position="217"/>
        <end position="254"/>
    </location>
</feature>
<dbReference type="OrthoDB" id="4009808at2759"/>
<protein>
    <submittedName>
        <fullName evidence="2">BA75_01202T0</fullName>
    </submittedName>
</protein>
<organism evidence="2 3">
    <name type="scientific">Komagataella pastoris</name>
    <name type="common">Yeast</name>
    <name type="synonym">Pichia pastoris</name>
    <dbReference type="NCBI Taxonomy" id="4922"/>
    <lineage>
        <taxon>Eukaryota</taxon>
        <taxon>Fungi</taxon>
        <taxon>Dikarya</taxon>
        <taxon>Ascomycota</taxon>
        <taxon>Saccharomycotina</taxon>
        <taxon>Pichiomycetes</taxon>
        <taxon>Pichiales</taxon>
        <taxon>Pichiaceae</taxon>
        <taxon>Komagataella</taxon>
    </lineage>
</organism>
<dbReference type="AlphaFoldDB" id="A0A1B2J6L3"/>
<evidence type="ECO:0000313" key="2">
    <source>
        <dbReference type="EMBL" id="ANZ73622.1"/>
    </source>
</evidence>
<dbReference type="EMBL" id="CP014584">
    <property type="protein sequence ID" value="ANZ73622.1"/>
    <property type="molecule type" value="Genomic_DNA"/>
</dbReference>
<feature type="compositionally biased region" description="Low complexity" evidence="1">
    <location>
        <begin position="240"/>
        <end position="254"/>
    </location>
</feature>
<gene>
    <name evidence="2" type="ORF">ATY40_BA7501202</name>
</gene>
<reference evidence="2 3" key="1">
    <citation type="submission" date="2016-02" db="EMBL/GenBank/DDBJ databases">
        <title>Comparative genomic and transcriptomic foundation for Pichia pastoris.</title>
        <authorList>
            <person name="Love K.R."/>
            <person name="Shah K.A."/>
            <person name="Whittaker C.A."/>
            <person name="Wu J."/>
            <person name="Bartlett M.C."/>
            <person name="Ma D."/>
            <person name="Leeson R.L."/>
            <person name="Priest M."/>
            <person name="Young S.K."/>
            <person name="Love J.C."/>
        </authorList>
    </citation>
    <scope>NUCLEOTIDE SEQUENCE [LARGE SCALE GENOMIC DNA]</scope>
    <source>
        <strain evidence="2 3">ATCC 28485</strain>
    </source>
</reference>
<proteinExistence type="predicted"/>
<dbReference type="Proteomes" id="UP000094565">
    <property type="component" value="Chromosome 1"/>
</dbReference>